<reference evidence="1" key="1">
    <citation type="submission" date="2015-07" db="EMBL/GenBank/DDBJ databases">
        <title>MeaNS - Measles Nucleotide Surveillance Program.</title>
        <authorList>
            <person name="Tran T."/>
            <person name="Druce J."/>
        </authorList>
    </citation>
    <scope>NUCLEOTIDE SEQUENCE</scope>
    <source>
        <strain evidence="1">UCB-OBI-ISO-001</strain>
        <tissue evidence="1">Gonad</tissue>
    </source>
</reference>
<dbReference type="AlphaFoldDB" id="A0A0L8HY61"/>
<organism evidence="1">
    <name type="scientific">Octopus bimaculoides</name>
    <name type="common">California two-spotted octopus</name>
    <dbReference type="NCBI Taxonomy" id="37653"/>
    <lineage>
        <taxon>Eukaryota</taxon>
        <taxon>Metazoa</taxon>
        <taxon>Spiralia</taxon>
        <taxon>Lophotrochozoa</taxon>
        <taxon>Mollusca</taxon>
        <taxon>Cephalopoda</taxon>
        <taxon>Coleoidea</taxon>
        <taxon>Octopodiformes</taxon>
        <taxon>Octopoda</taxon>
        <taxon>Incirrata</taxon>
        <taxon>Octopodidae</taxon>
        <taxon>Octopus</taxon>
    </lineage>
</organism>
<proteinExistence type="predicted"/>
<gene>
    <name evidence="1" type="ORF">OCBIM_22002655mg</name>
</gene>
<sequence length="58" mass="6988">MFQEWKESLFFFFSAISIRRVIHGNCNVSSCERKTHVWYPRYADIWSSKTRPCTLQKA</sequence>
<accession>A0A0L8HY61</accession>
<protein>
    <submittedName>
        <fullName evidence="1">Uncharacterized protein</fullName>
    </submittedName>
</protein>
<name>A0A0L8HY61_OCTBM</name>
<evidence type="ECO:0000313" key="1">
    <source>
        <dbReference type="EMBL" id="KOF94173.1"/>
    </source>
</evidence>
<dbReference type="EMBL" id="KQ417023">
    <property type="protein sequence ID" value="KOF94173.1"/>
    <property type="molecule type" value="Genomic_DNA"/>
</dbReference>